<feature type="domain" description="Aminotransferase class I/classII large" evidence="7">
    <location>
        <begin position="37"/>
        <end position="361"/>
    </location>
</feature>
<dbReference type="GO" id="GO:0004400">
    <property type="term" value="F:histidinol-phosphate transaminase activity"/>
    <property type="evidence" value="ECO:0007669"/>
    <property type="project" value="UniProtKB-UniRule"/>
</dbReference>
<dbReference type="UniPathway" id="UPA00031">
    <property type="reaction ID" value="UER00012"/>
</dbReference>
<protein>
    <recommendedName>
        <fullName evidence="6">Histidinol-phosphate aminotransferase</fullName>
        <ecNumber evidence="6">2.6.1.9</ecNumber>
    </recommendedName>
    <alternativeName>
        <fullName evidence="6">Imidazole acetol-phosphate transaminase</fullName>
    </alternativeName>
</protein>
<dbReference type="PANTHER" id="PTHR43643">
    <property type="entry name" value="HISTIDINOL-PHOSPHATE AMINOTRANSFERASE 2"/>
    <property type="match status" value="1"/>
</dbReference>
<keyword evidence="5 6" id="KW-0663">Pyridoxal phosphate</keyword>
<evidence type="ECO:0000256" key="4">
    <source>
        <dbReference type="ARBA" id="ARBA00022679"/>
    </source>
</evidence>
<proteinExistence type="inferred from homology"/>
<dbReference type="InterPro" id="IPR004839">
    <property type="entry name" value="Aminotransferase_I/II_large"/>
</dbReference>
<comment type="caution">
    <text evidence="8">The sequence shown here is derived from an EMBL/GenBank/DDBJ whole genome shotgun (WGS) entry which is preliminary data.</text>
</comment>
<keyword evidence="4 6" id="KW-0808">Transferase</keyword>
<comment type="pathway">
    <text evidence="6">Amino-acid biosynthesis; L-histidine biosynthesis; L-histidine from 5-phospho-alpha-D-ribose 1-diphosphate: step 7/9.</text>
</comment>
<keyword evidence="3 6" id="KW-0032">Aminotransferase</keyword>
<comment type="cofactor">
    <cofactor evidence="1 6">
        <name>pyridoxal 5'-phosphate</name>
        <dbReference type="ChEBI" id="CHEBI:597326"/>
    </cofactor>
</comment>
<dbReference type="InterPro" id="IPR050106">
    <property type="entry name" value="HistidinolP_aminotransfase"/>
</dbReference>
<evidence type="ECO:0000313" key="9">
    <source>
        <dbReference type="Proteomes" id="UP000263273"/>
    </source>
</evidence>
<dbReference type="InterPro" id="IPR005861">
    <property type="entry name" value="HisP_aminotrans"/>
</dbReference>
<dbReference type="AlphaFoldDB" id="A0A354YXA9"/>
<evidence type="ECO:0000256" key="5">
    <source>
        <dbReference type="ARBA" id="ARBA00022898"/>
    </source>
</evidence>
<dbReference type="STRING" id="378794.GCA_001570625_02630"/>
<dbReference type="InterPro" id="IPR015421">
    <property type="entry name" value="PyrdxlP-dep_Trfase_major"/>
</dbReference>
<evidence type="ECO:0000256" key="2">
    <source>
        <dbReference type="ARBA" id="ARBA00011738"/>
    </source>
</evidence>
<dbReference type="GO" id="GO:0030170">
    <property type="term" value="F:pyridoxal phosphate binding"/>
    <property type="evidence" value="ECO:0007669"/>
    <property type="project" value="InterPro"/>
</dbReference>
<dbReference type="CDD" id="cd00609">
    <property type="entry name" value="AAT_like"/>
    <property type="match status" value="1"/>
</dbReference>
<keyword evidence="6" id="KW-0368">Histidine biosynthesis</keyword>
<dbReference type="Pfam" id="PF00155">
    <property type="entry name" value="Aminotran_1_2"/>
    <property type="match status" value="1"/>
</dbReference>
<feature type="modified residue" description="N6-(pyridoxal phosphate)lysine" evidence="6">
    <location>
        <position position="228"/>
    </location>
</feature>
<dbReference type="Gene3D" id="3.40.640.10">
    <property type="entry name" value="Type I PLP-dependent aspartate aminotransferase-like (Major domain)"/>
    <property type="match status" value="1"/>
</dbReference>
<reference evidence="8 9" key="1">
    <citation type="journal article" date="2018" name="Nat. Biotechnol.">
        <title>A standardized bacterial taxonomy based on genome phylogeny substantially revises the tree of life.</title>
        <authorList>
            <person name="Parks D.H."/>
            <person name="Chuvochina M."/>
            <person name="Waite D.W."/>
            <person name="Rinke C."/>
            <person name="Skarshewski A."/>
            <person name="Chaumeil P.A."/>
            <person name="Hugenholtz P."/>
        </authorList>
    </citation>
    <scope>NUCLEOTIDE SEQUENCE [LARGE SCALE GENOMIC DNA]</scope>
    <source>
        <strain evidence="8">UBA10948</strain>
    </source>
</reference>
<comment type="similarity">
    <text evidence="6">Belongs to the class-II pyridoxal-phosphate-dependent aminotransferase family. Histidinol-phosphate aminotransferase subfamily.</text>
</comment>
<accession>A0A354YXA9</accession>
<evidence type="ECO:0000256" key="6">
    <source>
        <dbReference type="HAMAP-Rule" id="MF_01023"/>
    </source>
</evidence>
<evidence type="ECO:0000313" key="8">
    <source>
        <dbReference type="EMBL" id="HBK53844.1"/>
    </source>
</evidence>
<dbReference type="SUPFAM" id="SSF53383">
    <property type="entry name" value="PLP-dependent transferases"/>
    <property type="match status" value="1"/>
</dbReference>
<evidence type="ECO:0000259" key="7">
    <source>
        <dbReference type="Pfam" id="PF00155"/>
    </source>
</evidence>
<comment type="subunit">
    <text evidence="2 6">Homodimer.</text>
</comment>
<organism evidence="8 9">
    <name type="scientific">Syntrophomonas wolfei</name>
    <dbReference type="NCBI Taxonomy" id="863"/>
    <lineage>
        <taxon>Bacteria</taxon>
        <taxon>Bacillati</taxon>
        <taxon>Bacillota</taxon>
        <taxon>Clostridia</taxon>
        <taxon>Eubacteriales</taxon>
        <taxon>Syntrophomonadaceae</taxon>
        <taxon>Syntrophomonas</taxon>
    </lineage>
</organism>
<dbReference type="EC" id="2.6.1.9" evidence="6"/>
<gene>
    <name evidence="6" type="primary">hisC</name>
    <name evidence="8" type="ORF">DDZ44_07910</name>
</gene>
<evidence type="ECO:0000256" key="1">
    <source>
        <dbReference type="ARBA" id="ARBA00001933"/>
    </source>
</evidence>
<dbReference type="InterPro" id="IPR015424">
    <property type="entry name" value="PyrdxlP-dep_Trfase"/>
</dbReference>
<comment type="catalytic activity">
    <reaction evidence="6">
        <text>L-histidinol phosphate + 2-oxoglutarate = 3-(imidazol-4-yl)-2-oxopropyl phosphate + L-glutamate</text>
        <dbReference type="Rhea" id="RHEA:23744"/>
        <dbReference type="ChEBI" id="CHEBI:16810"/>
        <dbReference type="ChEBI" id="CHEBI:29985"/>
        <dbReference type="ChEBI" id="CHEBI:57766"/>
        <dbReference type="ChEBI" id="CHEBI:57980"/>
        <dbReference type="EC" id="2.6.1.9"/>
    </reaction>
</comment>
<dbReference type="InterPro" id="IPR015422">
    <property type="entry name" value="PyrdxlP-dep_Trfase_small"/>
</dbReference>
<dbReference type="GO" id="GO:0000105">
    <property type="term" value="P:L-histidine biosynthetic process"/>
    <property type="evidence" value="ECO:0007669"/>
    <property type="project" value="UniProtKB-UniRule"/>
</dbReference>
<dbReference type="Gene3D" id="3.90.1150.10">
    <property type="entry name" value="Aspartate Aminotransferase, domain 1"/>
    <property type="match status" value="1"/>
</dbReference>
<dbReference type="PANTHER" id="PTHR43643:SF3">
    <property type="entry name" value="HISTIDINOL-PHOSPHATE AMINOTRANSFERASE"/>
    <property type="match status" value="1"/>
</dbReference>
<dbReference type="Proteomes" id="UP000263273">
    <property type="component" value="Unassembled WGS sequence"/>
</dbReference>
<dbReference type="HAMAP" id="MF_01023">
    <property type="entry name" value="HisC_aminotrans_2"/>
    <property type="match status" value="1"/>
</dbReference>
<dbReference type="NCBIfam" id="TIGR01141">
    <property type="entry name" value="hisC"/>
    <property type="match status" value="1"/>
</dbReference>
<keyword evidence="6" id="KW-0028">Amino-acid biosynthesis</keyword>
<evidence type="ECO:0000256" key="3">
    <source>
        <dbReference type="ARBA" id="ARBA00022576"/>
    </source>
</evidence>
<sequence>MDDFVESRARKDIFRLKAYVPGKPIEEVKRELGLDSIIKLASNENPLGTSPQALAVLQEGLKKIHLYPDANAYELKQELASFWQVPAEQIVLGNGSDELLLLLAQTFINPGDEVIHAEQTFSEYESTSTIMGAHSMAIPLKEYQYDLKAILEAINTRTKIIYICNPNNPTGTIVEQEEIELFMQQVPGEILVVFDEAYGEYVDTPAFGSGLQHLREGRNIVLLKTFSKIYGLAGLRIGYAITTAAIAAALDRVREPFNVNFAAQIAAQAALRDIDFVEKSRQLNFQGRDYLYQEFEQLGLNYVKTNTNFIFLDTGRDCQQIFHELLQRGVIIRTGDIFGYPTFIRLTIGTMAENIRFIKALEEVLEVVPL</sequence>
<name>A0A354YXA9_9FIRM</name>
<dbReference type="RefSeq" id="WP_276619333.1">
    <property type="nucleotide sequence ID" value="NZ_DHSN01000028.1"/>
</dbReference>
<dbReference type="EMBL" id="DNZF01000174">
    <property type="protein sequence ID" value="HBK53844.1"/>
    <property type="molecule type" value="Genomic_DNA"/>
</dbReference>